<name>S7XKN5_SPRLO</name>
<evidence type="ECO:0000256" key="6">
    <source>
        <dbReference type="ARBA" id="ARBA00022824"/>
    </source>
</evidence>
<dbReference type="EC" id="3.4.24.84" evidence="15"/>
<evidence type="ECO:0000256" key="12">
    <source>
        <dbReference type="ARBA" id="ARBA00060927"/>
    </source>
</evidence>
<evidence type="ECO:0000256" key="1">
    <source>
        <dbReference type="ARBA" id="ARBA00004477"/>
    </source>
</evidence>
<dbReference type="InterPro" id="IPR032456">
    <property type="entry name" value="Peptidase_M48_N"/>
</dbReference>
<feature type="transmembrane region" description="Helical" evidence="15">
    <location>
        <begin position="99"/>
        <end position="120"/>
    </location>
</feature>
<protein>
    <recommendedName>
        <fullName evidence="15">CAAX prenyl protease</fullName>
        <ecNumber evidence="15">3.4.24.84</ecNumber>
    </recommendedName>
</protein>
<comment type="similarity">
    <text evidence="12 15">Belongs to the peptidase M48A family.</text>
</comment>
<evidence type="ECO:0000256" key="14">
    <source>
        <dbReference type="PIRSR" id="PIRSR627057-2"/>
    </source>
</evidence>
<keyword evidence="10 15" id="KW-0472">Membrane</keyword>
<dbReference type="Gene3D" id="3.30.2010.10">
    <property type="entry name" value="Metalloproteases ('zincins'), catalytic domain"/>
    <property type="match status" value="1"/>
</dbReference>
<dbReference type="FunCoup" id="S7XKN5">
    <property type="interactions" value="212"/>
</dbReference>
<evidence type="ECO:0000256" key="4">
    <source>
        <dbReference type="ARBA" id="ARBA00022723"/>
    </source>
</evidence>
<dbReference type="AlphaFoldDB" id="S7XKN5"/>
<dbReference type="GO" id="GO:0005637">
    <property type="term" value="C:nuclear inner membrane"/>
    <property type="evidence" value="ECO:0007669"/>
    <property type="project" value="EnsemblFungi"/>
</dbReference>
<dbReference type="GO" id="GO:0004222">
    <property type="term" value="F:metalloendopeptidase activity"/>
    <property type="evidence" value="ECO:0007669"/>
    <property type="project" value="UniProtKB-UniRule"/>
</dbReference>
<dbReference type="OrthoDB" id="360839at2759"/>
<comment type="catalytic activity">
    <reaction evidence="11 15">
        <text>Hydrolyzes the peptide bond -P2-(S-farnesyl or geranylgeranyl)C-P1'-P2'-P3'-COOH where P1' and P2' are amino acids with aliphatic side chains and P3' is any C-terminal residue.</text>
        <dbReference type="EC" id="3.4.24.84"/>
    </reaction>
</comment>
<dbReference type="OMA" id="FVIEEKF"/>
<evidence type="ECO:0000256" key="13">
    <source>
        <dbReference type="PIRSR" id="PIRSR627057-1"/>
    </source>
</evidence>
<feature type="domain" description="CAAX prenyl protease 1 N-terminal" evidence="17">
    <location>
        <begin position="37"/>
        <end position="202"/>
    </location>
</feature>
<organism evidence="18 19">
    <name type="scientific">Spraguea lophii (strain 42_110)</name>
    <name type="common">Microsporidian parasite</name>
    <dbReference type="NCBI Taxonomy" id="1358809"/>
    <lineage>
        <taxon>Eukaryota</taxon>
        <taxon>Fungi</taxon>
        <taxon>Fungi incertae sedis</taxon>
        <taxon>Microsporidia</taxon>
        <taxon>Spragueidae</taxon>
        <taxon>Spraguea</taxon>
    </lineage>
</organism>
<evidence type="ECO:0000256" key="15">
    <source>
        <dbReference type="RuleBase" id="RU366005"/>
    </source>
</evidence>
<feature type="binding site" evidence="14">
    <location>
        <position position="275"/>
    </location>
    <ligand>
        <name>Zn(2+)</name>
        <dbReference type="ChEBI" id="CHEBI:29105"/>
        <note>catalytic</note>
    </ligand>
</feature>
<keyword evidence="8 15" id="KW-1133">Transmembrane helix</keyword>
<feature type="domain" description="Peptidase M48" evidence="16">
    <location>
        <begin position="206"/>
        <end position="409"/>
    </location>
</feature>
<dbReference type="Proteomes" id="UP000014978">
    <property type="component" value="Unassembled WGS sequence"/>
</dbReference>
<dbReference type="EMBL" id="ATCN01000181">
    <property type="protein sequence ID" value="EPR79609.1"/>
    <property type="molecule type" value="Genomic_DNA"/>
</dbReference>
<gene>
    <name evidence="18" type="ORF">SLOPH_170</name>
</gene>
<feature type="active site" evidence="13">
    <location>
        <position position="276"/>
    </location>
</feature>
<accession>S7XKN5</accession>
<comment type="function">
    <text evidence="15">Proteolytically removes the C-terminal three residues of farnesylated proteins.</text>
</comment>
<evidence type="ECO:0000256" key="5">
    <source>
        <dbReference type="ARBA" id="ARBA00022801"/>
    </source>
</evidence>
<evidence type="ECO:0000256" key="8">
    <source>
        <dbReference type="ARBA" id="ARBA00022989"/>
    </source>
</evidence>
<dbReference type="PANTHER" id="PTHR10120">
    <property type="entry name" value="CAAX PRENYL PROTEASE 1"/>
    <property type="match status" value="1"/>
</dbReference>
<keyword evidence="9 15" id="KW-0482">Metalloprotease</keyword>
<evidence type="ECO:0000256" key="11">
    <source>
        <dbReference type="ARBA" id="ARBA00044456"/>
    </source>
</evidence>
<evidence type="ECO:0000313" key="18">
    <source>
        <dbReference type="EMBL" id="EPR79609.1"/>
    </source>
</evidence>
<dbReference type="VEuPathDB" id="MicrosporidiaDB:SLOPH_170"/>
<dbReference type="Pfam" id="PF01435">
    <property type="entry name" value="Peptidase_M48"/>
    <property type="match status" value="1"/>
</dbReference>
<comment type="subcellular location">
    <subcellularLocation>
        <location evidence="1 15">Endoplasmic reticulum membrane</location>
        <topology evidence="1 15">Multi-pass membrane protein</topology>
    </subcellularLocation>
</comment>
<dbReference type="FunFam" id="3.30.2010.10:FF:000002">
    <property type="entry name" value="CAAX prenyl protease"/>
    <property type="match status" value="1"/>
</dbReference>
<evidence type="ECO:0000256" key="7">
    <source>
        <dbReference type="ARBA" id="ARBA00022833"/>
    </source>
</evidence>
<feature type="transmembrane region" description="Helical" evidence="15">
    <location>
        <begin position="173"/>
        <end position="196"/>
    </location>
</feature>
<comment type="caution">
    <text evidence="18">The sequence shown here is derived from an EMBL/GenBank/DDBJ whole genome shotgun (WGS) entry which is preliminary data.</text>
</comment>
<evidence type="ECO:0000256" key="3">
    <source>
        <dbReference type="ARBA" id="ARBA00022692"/>
    </source>
</evidence>
<feature type="transmembrane region" description="Helical" evidence="15">
    <location>
        <begin position="140"/>
        <end position="161"/>
    </location>
</feature>
<dbReference type="GO" id="GO:0005789">
    <property type="term" value="C:endoplasmic reticulum membrane"/>
    <property type="evidence" value="ECO:0007669"/>
    <property type="project" value="UniProtKB-SubCell"/>
</dbReference>
<dbReference type="GO" id="GO:0071586">
    <property type="term" value="P:CAAX-box protein processing"/>
    <property type="evidence" value="ECO:0007669"/>
    <property type="project" value="UniProtKB-UniRule"/>
</dbReference>
<comment type="cofactor">
    <cofactor evidence="14 15">
        <name>Zn(2+)</name>
        <dbReference type="ChEBI" id="CHEBI:29105"/>
    </cofactor>
    <text evidence="14 15">Binds 1 zinc ion per subunit.</text>
</comment>
<dbReference type="GO" id="GO:0007323">
    <property type="term" value="P:peptide pheromone maturation"/>
    <property type="evidence" value="ECO:0007669"/>
    <property type="project" value="EnsemblFungi"/>
</dbReference>
<dbReference type="GO" id="GO:0036503">
    <property type="term" value="P:ERAD pathway"/>
    <property type="evidence" value="ECO:0007669"/>
    <property type="project" value="EnsemblFungi"/>
</dbReference>
<evidence type="ECO:0000259" key="17">
    <source>
        <dbReference type="Pfam" id="PF16491"/>
    </source>
</evidence>
<keyword evidence="4 14" id="KW-0479">Metal-binding</keyword>
<evidence type="ECO:0000259" key="16">
    <source>
        <dbReference type="Pfam" id="PF01435"/>
    </source>
</evidence>
<dbReference type="InterPro" id="IPR027057">
    <property type="entry name" value="CAXX_Prtase_1"/>
</dbReference>
<feature type="transmembrane region" description="Helical" evidence="15">
    <location>
        <begin position="323"/>
        <end position="344"/>
    </location>
</feature>
<dbReference type="HOGENOM" id="CLU_025947_1_0_1"/>
<dbReference type="GO" id="GO:0046872">
    <property type="term" value="F:metal ion binding"/>
    <property type="evidence" value="ECO:0007669"/>
    <property type="project" value="UniProtKB-UniRule"/>
</dbReference>
<evidence type="ECO:0000256" key="10">
    <source>
        <dbReference type="ARBA" id="ARBA00023136"/>
    </source>
</evidence>
<feature type="active site" description="Proton donor" evidence="13">
    <location>
        <position position="357"/>
    </location>
</feature>
<feature type="transmembrane region" description="Helical" evidence="15">
    <location>
        <begin position="6"/>
        <end position="22"/>
    </location>
</feature>
<reference evidence="19" key="1">
    <citation type="journal article" date="2013" name="PLoS Genet.">
        <title>The genome of Spraguea lophii and the basis of host-microsporidian interactions.</title>
        <authorList>
            <person name="Campbell S.E."/>
            <person name="Williams T.A."/>
            <person name="Yousuf A."/>
            <person name="Soanes D.M."/>
            <person name="Paszkiewicz K.H."/>
            <person name="Williams B.A.P."/>
        </authorList>
    </citation>
    <scope>NUCLEOTIDE SEQUENCE [LARGE SCALE GENOMIC DNA]</scope>
    <source>
        <strain evidence="19">42_110</strain>
    </source>
</reference>
<dbReference type="GO" id="GO:0120236">
    <property type="term" value="P:negative regulation of post-translational protein targeting to membrane, translocation"/>
    <property type="evidence" value="ECO:0007669"/>
    <property type="project" value="EnsemblFungi"/>
</dbReference>
<keyword evidence="2 15" id="KW-0645">Protease</keyword>
<sequence length="419" mass="48925">MFYTIAMIGIILENVWNIYLLTRQRRKLLSSEYKGFVANNFSEKDFKTMKAYNTDNINYSMFSRTFSFIITMIMVGLNLYPILYSIITSKLYNLSDINQQVIFMLALLQLSNIIDIPFSVYKTFYLEEKYGFNKTTVKTFVFDLLKNTVLSIMVLYPFLMITLKIINVMNAGFWLYLFLFTFGFTVLLIILYPIFIQPVFNKFTPMEDSDLKSRIEKLGSSQGFNAKKILIMDGSSRSSHSNAYFIGLFNERRIVIYDTLLKQTDEDSLLGILAHELGHWKLGHTWRQLAINGMLQLTLIYFLDFCIFNANFISSFIKGEAPLILKIIYFQIFFNAFSPILNVMMNFIIRYGEYEADGYAVKLGYGDSLIKGLISLYKENKANTCPDELYSIYHHSHPTLLERIEYVKKQESELKKKEE</sequence>
<feature type="binding site" evidence="14">
    <location>
        <position position="279"/>
    </location>
    <ligand>
        <name>Zn(2+)</name>
        <dbReference type="ChEBI" id="CHEBI:29105"/>
        <note>catalytic</note>
    </ligand>
</feature>
<feature type="transmembrane region" description="Helical" evidence="15">
    <location>
        <begin position="66"/>
        <end position="87"/>
    </location>
</feature>
<dbReference type="STRING" id="1358809.S7XKN5"/>
<keyword evidence="19" id="KW-1185">Reference proteome</keyword>
<evidence type="ECO:0000256" key="2">
    <source>
        <dbReference type="ARBA" id="ARBA00022670"/>
    </source>
</evidence>
<dbReference type="InParanoid" id="S7XKN5"/>
<keyword evidence="7 14" id="KW-0862">Zinc</keyword>
<dbReference type="CDD" id="cd07343">
    <property type="entry name" value="M48A_Zmpste24p_like"/>
    <property type="match status" value="1"/>
</dbReference>
<keyword evidence="5 15" id="KW-0378">Hydrolase</keyword>
<dbReference type="Pfam" id="PF16491">
    <property type="entry name" value="Peptidase_M48_N"/>
    <property type="match status" value="1"/>
</dbReference>
<dbReference type="GO" id="GO:0031204">
    <property type="term" value="P:post-translational protein targeting to membrane, translocation"/>
    <property type="evidence" value="ECO:0007669"/>
    <property type="project" value="EnsemblFungi"/>
</dbReference>
<keyword evidence="3 15" id="KW-0812">Transmembrane</keyword>
<proteinExistence type="inferred from homology"/>
<keyword evidence="6 15" id="KW-0256">Endoplasmic reticulum</keyword>
<dbReference type="InterPro" id="IPR001915">
    <property type="entry name" value="Peptidase_M48"/>
</dbReference>
<evidence type="ECO:0000256" key="9">
    <source>
        <dbReference type="ARBA" id="ARBA00023049"/>
    </source>
</evidence>
<feature type="transmembrane region" description="Helical" evidence="15">
    <location>
        <begin position="297"/>
        <end position="317"/>
    </location>
</feature>
<feature type="binding site" evidence="14">
    <location>
        <position position="353"/>
    </location>
    <ligand>
        <name>Zn(2+)</name>
        <dbReference type="ChEBI" id="CHEBI:29105"/>
        <note>catalytic</note>
    </ligand>
</feature>
<evidence type="ECO:0000313" key="19">
    <source>
        <dbReference type="Proteomes" id="UP000014978"/>
    </source>
</evidence>